<proteinExistence type="predicted"/>
<organism evidence="2 3">
    <name type="scientific">Mesoflavibacter profundi</name>
    <dbReference type="NCBI Taxonomy" id="2708110"/>
    <lineage>
        <taxon>Bacteria</taxon>
        <taxon>Pseudomonadati</taxon>
        <taxon>Bacteroidota</taxon>
        <taxon>Flavobacteriia</taxon>
        <taxon>Flavobacteriales</taxon>
        <taxon>Flavobacteriaceae</taxon>
        <taxon>Mesoflavibacter</taxon>
    </lineage>
</organism>
<dbReference type="EMBL" id="JAPFGC010000002">
    <property type="protein sequence ID" value="MDA0176838.1"/>
    <property type="molecule type" value="Genomic_DNA"/>
</dbReference>
<keyword evidence="1" id="KW-0812">Transmembrane</keyword>
<reference evidence="2" key="1">
    <citation type="submission" date="2022-11" db="EMBL/GenBank/DDBJ databases">
        <title>Refractory cell wall polysaccharides provide important carbon source for microbial heterotrophs in the hadal ocean.</title>
        <authorList>
            <person name="Zhu X."/>
        </authorList>
    </citation>
    <scope>NUCLEOTIDE SEQUENCE</scope>
    <source>
        <strain evidence="2">MTRN7</strain>
    </source>
</reference>
<keyword evidence="1" id="KW-0472">Membrane</keyword>
<name>A0ABT4RYD3_9FLAO</name>
<sequence length="140" mass="16354">MTIRNLIRIKKKNGKFDFIPLILVLIFGTVWYLIIDLPDKKFWTEKSLIGFIEMEETPKSGTLELFKNGSFGASYHRADYSCTYQGNYEIIDNRLVLKRTDLTELTDKVFTTEYLINRKDSILKPIKNGFMEIGISKIME</sequence>
<accession>A0ABT4RYD3</accession>
<dbReference type="RefSeq" id="WP_270005207.1">
    <property type="nucleotide sequence ID" value="NZ_JAPFGC010000002.1"/>
</dbReference>
<gene>
    <name evidence="2" type="ORF">OOZ35_04950</name>
</gene>
<comment type="caution">
    <text evidence="2">The sequence shown here is derived from an EMBL/GenBank/DDBJ whole genome shotgun (WGS) entry which is preliminary data.</text>
</comment>
<evidence type="ECO:0000313" key="3">
    <source>
        <dbReference type="Proteomes" id="UP001149142"/>
    </source>
</evidence>
<protein>
    <submittedName>
        <fullName evidence="2">Uncharacterized protein</fullName>
    </submittedName>
</protein>
<evidence type="ECO:0000256" key="1">
    <source>
        <dbReference type="SAM" id="Phobius"/>
    </source>
</evidence>
<keyword evidence="3" id="KW-1185">Reference proteome</keyword>
<feature type="transmembrane region" description="Helical" evidence="1">
    <location>
        <begin position="16"/>
        <end position="34"/>
    </location>
</feature>
<evidence type="ECO:0000313" key="2">
    <source>
        <dbReference type="EMBL" id="MDA0176838.1"/>
    </source>
</evidence>
<keyword evidence="1" id="KW-1133">Transmembrane helix</keyword>
<dbReference type="Proteomes" id="UP001149142">
    <property type="component" value="Unassembled WGS sequence"/>
</dbReference>